<organism evidence="1 2">
    <name type="scientific">Variovorax paradoxus</name>
    <dbReference type="NCBI Taxonomy" id="34073"/>
    <lineage>
        <taxon>Bacteria</taxon>
        <taxon>Pseudomonadati</taxon>
        <taxon>Pseudomonadota</taxon>
        <taxon>Betaproteobacteria</taxon>
        <taxon>Burkholderiales</taxon>
        <taxon>Comamonadaceae</taxon>
        <taxon>Variovorax</taxon>
    </lineage>
</organism>
<evidence type="ECO:0000313" key="1">
    <source>
        <dbReference type="EMBL" id="KLN55983.1"/>
    </source>
</evidence>
<dbReference type="PATRIC" id="fig|34073.19.peg.3101"/>
<comment type="caution">
    <text evidence="1">The sequence shown here is derived from an EMBL/GenBank/DDBJ whole genome shotgun (WGS) entry which is preliminary data.</text>
</comment>
<dbReference type="Proteomes" id="UP000035170">
    <property type="component" value="Unassembled WGS sequence"/>
</dbReference>
<evidence type="ECO:0000313" key="2">
    <source>
        <dbReference type="Proteomes" id="UP000035170"/>
    </source>
</evidence>
<gene>
    <name evidence="1" type="ORF">VPARA_30190</name>
</gene>
<name>A0A0H2M0Q0_VARPD</name>
<sequence>MPLQQTPFYRSHLADLHQVLLAHEITQTYLTGTRVRFDGVELGPTNSFDFSFGTLSTLEFVHLFSVFDGSRVHGQAERRPGRDDAPPGMYFTVINAKVIQAGHKNRSGIFSEETGTAGLFIEGIHIDHFFLDKHQTPHGLGAIAFTLGAITARLANLDEISLIAAGGKGFQERHIGFKVWPKLGFDAALLPDEQRSAPHLQGCHTVQDILDVDPAWWEAEGSQRLMSFDSRPGSRSWRKLLTYTREKFSVGGPHD</sequence>
<dbReference type="EMBL" id="JZWI01000014">
    <property type="protein sequence ID" value="KLN55983.1"/>
    <property type="molecule type" value="Genomic_DNA"/>
</dbReference>
<accession>A0A0H2M0Q0</accession>
<keyword evidence="2" id="KW-1185">Reference proteome</keyword>
<protein>
    <submittedName>
        <fullName evidence="1">Uncharacterized protein</fullName>
    </submittedName>
</protein>
<reference evidence="1 2" key="1">
    <citation type="submission" date="2015-03" db="EMBL/GenBank/DDBJ databases">
        <title>Genome sequence of Variovorax paradoxus TBEA6.</title>
        <authorList>
            <person name="Poehlein A."/>
            <person name="Schuldes J."/>
            <person name="Wuebbeler J.H."/>
            <person name="Hiessl S."/>
            <person name="Steinbuechel A."/>
            <person name="Daniel R."/>
        </authorList>
    </citation>
    <scope>NUCLEOTIDE SEQUENCE [LARGE SCALE GENOMIC DNA]</scope>
    <source>
        <strain evidence="1 2">TBEA6</strain>
    </source>
</reference>
<proteinExistence type="predicted"/>
<dbReference type="AlphaFoldDB" id="A0A0H2M0Q0"/>